<proteinExistence type="predicted"/>
<dbReference type="EMBL" id="QJJU01000003">
    <property type="protein sequence ID" value="PXX11278.1"/>
    <property type="molecule type" value="Genomic_DNA"/>
</dbReference>
<accession>A0A318HKS8</accession>
<dbReference type="RefSeq" id="WP_110315331.1">
    <property type="nucleotide sequence ID" value="NZ_QJJU01000003.1"/>
</dbReference>
<dbReference type="OrthoDB" id="9795306at2"/>
<dbReference type="SUPFAM" id="SSF54593">
    <property type="entry name" value="Glyoxalase/Bleomycin resistance protein/Dihydroxybiphenyl dioxygenase"/>
    <property type="match status" value="1"/>
</dbReference>
<evidence type="ECO:0000313" key="3">
    <source>
        <dbReference type="Proteomes" id="UP000247781"/>
    </source>
</evidence>
<dbReference type="Pfam" id="PF06983">
    <property type="entry name" value="3-dmu-9_3-mt"/>
    <property type="match status" value="1"/>
</dbReference>
<reference evidence="2 3" key="2">
    <citation type="submission" date="2018-06" db="EMBL/GenBank/DDBJ databases">
        <title>Sequencing of bacterial isolates from soil warming experiment in Harvard Forest, Massachusetts, USA.</title>
        <authorList>
            <person name="Deangelis K.PhD."/>
        </authorList>
    </citation>
    <scope>NUCLEOTIDE SEQUENCE [LARGE SCALE GENOMIC DNA]</scope>
    <source>
        <strain evidence="2 3">GAS496</strain>
    </source>
</reference>
<sequence length="124" mass="13180">MRVEPYVYFQGRCDEALEFYRGSIGADATVFARFEDKVAHAVLSIGDTTVLASDGQSESQPDFSGFSLSLTVSDDGEAERLFAALAHGGTVQVPMAPTPFASRLGLVADKFGVPWMVVSQNAAG</sequence>
<protein>
    <submittedName>
        <fullName evidence="2">PhnB protein</fullName>
    </submittedName>
</protein>
<organism evidence="2 3">
    <name type="scientific">Mycolicibacterium moriokaense</name>
    <dbReference type="NCBI Taxonomy" id="39691"/>
    <lineage>
        <taxon>Bacteria</taxon>
        <taxon>Bacillati</taxon>
        <taxon>Actinomycetota</taxon>
        <taxon>Actinomycetes</taxon>
        <taxon>Mycobacteriales</taxon>
        <taxon>Mycobacteriaceae</taxon>
        <taxon>Mycolicibacterium</taxon>
    </lineage>
</organism>
<evidence type="ECO:0000313" key="2">
    <source>
        <dbReference type="EMBL" id="PXX11278.1"/>
    </source>
</evidence>
<feature type="domain" description="PhnB-like" evidence="1">
    <location>
        <begin position="4"/>
        <end position="118"/>
    </location>
</feature>
<dbReference type="Gene3D" id="3.10.180.10">
    <property type="entry name" value="2,3-Dihydroxybiphenyl 1,2-Dioxygenase, domain 1"/>
    <property type="match status" value="1"/>
</dbReference>
<name>A0A318HKS8_9MYCO</name>
<reference evidence="3" key="1">
    <citation type="submission" date="2018-05" db="EMBL/GenBank/DDBJ databases">
        <authorList>
            <person name="Deangelis K."/>
            <person name="Huntemann M."/>
            <person name="Clum A."/>
            <person name="Pillay M."/>
            <person name="Palaniappan K."/>
            <person name="Varghese N."/>
            <person name="Mikhailova N."/>
            <person name="Stamatis D."/>
            <person name="Reddy T."/>
            <person name="Daum C."/>
            <person name="Shapiro N."/>
            <person name="Ivanova N."/>
            <person name="Kyrpides N."/>
            <person name="Woyke T."/>
        </authorList>
    </citation>
    <scope>NUCLEOTIDE SEQUENCE [LARGE SCALE GENOMIC DNA]</scope>
    <source>
        <strain evidence="3">GAS496</strain>
    </source>
</reference>
<keyword evidence="3" id="KW-1185">Reference proteome</keyword>
<dbReference type="PANTHER" id="PTHR33990">
    <property type="entry name" value="PROTEIN YJDN-RELATED"/>
    <property type="match status" value="1"/>
</dbReference>
<dbReference type="AlphaFoldDB" id="A0A318HKS8"/>
<evidence type="ECO:0000259" key="1">
    <source>
        <dbReference type="Pfam" id="PF06983"/>
    </source>
</evidence>
<dbReference type="Proteomes" id="UP000247781">
    <property type="component" value="Unassembled WGS sequence"/>
</dbReference>
<dbReference type="PANTHER" id="PTHR33990:SF1">
    <property type="entry name" value="PROTEIN YJDN"/>
    <property type="match status" value="1"/>
</dbReference>
<gene>
    <name evidence="2" type="ORF">C8E89_103367</name>
</gene>
<dbReference type="InterPro" id="IPR029068">
    <property type="entry name" value="Glyas_Bleomycin-R_OHBP_Dase"/>
</dbReference>
<dbReference type="InterPro" id="IPR028973">
    <property type="entry name" value="PhnB-like"/>
</dbReference>
<comment type="caution">
    <text evidence="2">The sequence shown here is derived from an EMBL/GenBank/DDBJ whole genome shotgun (WGS) entry which is preliminary data.</text>
</comment>
<dbReference type="CDD" id="cd06588">
    <property type="entry name" value="PhnB_like"/>
    <property type="match status" value="1"/>
</dbReference>